<evidence type="ECO:0000259" key="1">
    <source>
        <dbReference type="Pfam" id="PF17919"/>
    </source>
</evidence>
<organism evidence="2 3">
    <name type="scientific">Mucuna pruriens</name>
    <name type="common">Velvet bean</name>
    <name type="synonym">Dolichos pruriens</name>
    <dbReference type="NCBI Taxonomy" id="157652"/>
    <lineage>
        <taxon>Eukaryota</taxon>
        <taxon>Viridiplantae</taxon>
        <taxon>Streptophyta</taxon>
        <taxon>Embryophyta</taxon>
        <taxon>Tracheophyta</taxon>
        <taxon>Spermatophyta</taxon>
        <taxon>Magnoliopsida</taxon>
        <taxon>eudicotyledons</taxon>
        <taxon>Gunneridae</taxon>
        <taxon>Pentapetalae</taxon>
        <taxon>rosids</taxon>
        <taxon>fabids</taxon>
        <taxon>Fabales</taxon>
        <taxon>Fabaceae</taxon>
        <taxon>Papilionoideae</taxon>
        <taxon>50 kb inversion clade</taxon>
        <taxon>NPAAA clade</taxon>
        <taxon>indigoferoid/millettioid clade</taxon>
        <taxon>Phaseoleae</taxon>
        <taxon>Mucuna</taxon>
    </lineage>
</organism>
<keyword evidence="3" id="KW-1185">Reference proteome</keyword>
<protein>
    <submittedName>
        <fullName evidence="2">Retrovirus-related Pol polyprotein from transposon 17.6</fullName>
    </submittedName>
</protein>
<reference evidence="2" key="1">
    <citation type="submission" date="2018-05" db="EMBL/GenBank/DDBJ databases">
        <title>Draft genome of Mucuna pruriens seed.</title>
        <authorList>
            <person name="Nnadi N.E."/>
            <person name="Vos R."/>
            <person name="Hasami M.H."/>
            <person name="Devisetty U.K."/>
            <person name="Aguiy J.C."/>
        </authorList>
    </citation>
    <scope>NUCLEOTIDE SEQUENCE [LARGE SCALE GENOMIC DNA]</scope>
    <source>
        <strain evidence="2">JCA_2017</strain>
    </source>
</reference>
<dbReference type="Pfam" id="PF17919">
    <property type="entry name" value="RT_RNaseH_2"/>
    <property type="match status" value="1"/>
</dbReference>
<dbReference type="OrthoDB" id="1422241at2759"/>
<dbReference type="SUPFAM" id="SSF56672">
    <property type="entry name" value="DNA/RNA polymerases"/>
    <property type="match status" value="1"/>
</dbReference>
<gene>
    <name evidence="2" type="primary">pol</name>
    <name evidence="2" type="ORF">CR513_34168</name>
</gene>
<dbReference type="EMBL" id="QJKJ01006964">
    <property type="protein sequence ID" value="RDX84732.1"/>
    <property type="molecule type" value="Genomic_DNA"/>
</dbReference>
<accession>A0A371G2F3</accession>
<dbReference type="InterPro" id="IPR041577">
    <property type="entry name" value="RT_RNaseH_2"/>
</dbReference>
<dbReference type="InterPro" id="IPR043502">
    <property type="entry name" value="DNA/RNA_pol_sf"/>
</dbReference>
<proteinExistence type="predicted"/>
<evidence type="ECO:0000313" key="2">
    <source>
        <dbReference type="EMBL" id="RDX84732.1"/>
    </source>
</evidence>
<evidence type="ECO:0000313" key="3">
    <source>
        <dbReference type="Proteomes" id="UP000257109"/>
    </source>
</evidence>
<dbReference type="STRING" id="157652.A0A371G2F3"/>
<dbReference type="PANTHER" id="PTHR35046">
    <property type="entry name" value="ZINC KNUCKLE (CCHC-TYPE) FAMILY PROTEIN"/>
    <property type="match status" value="1"/>
</dbReference>
<feature type="non-terminal residue" evidence="2">
    <location>
        <position position="1"/>
    </location>
</feature>
<feature type="domain" description="Reverse transcriptase/retrotransposon-derived protein RNase H-like" evidence="1">
    <location>
        <begin position="83"/>
        <end position="175"/>
    </location>
</feature>
<name>A0A371G2F3_MUCPR</name>
<dbReference type="AlphaFoldDB" id="A0A371G2F3"/>
<comment type="caution">
    <text evidence="2">The sequence shown here is derived from an EMBL/GenBank/DDBJ whole genome shotgun (WGS) entry which is preliminary data.</text>
</comment>
<sequence length="383" mass="43474">MLLNASPSLNALLVYMQDLLEEFQDVFPKDIPYGYHPLEVTFLGFVVGCHGVKVDEEKVKAIQDWPTPKTLGEVKRFHGLARESKERAFHALKERLTHALILALPKFSKYFELECDAYSVGIGAMILQEGHLIAYINEKLKGIQLNYSTYDRELYALVRVLQSWKHYLLPKEFVIHIDHEVEKHLRGKGTATHGKERRKVCKNSNKGRKEAFFKEGDLIGGLVELLKFYPSPSFLALSTISFVSNFASSAFAFDLANSVDFDFDLGNYGSGSGFDSNFGIGISQFSLDNMDNNDRTLKELATPDVMYQPWCIQYPELQQAQSYELKSRLIHLLPKFHGLSGEDPHKHFKEFHVVCSTMRPHGIPKGYIKIKAFPFSLDGAAKD</sequence>
<dbReference type="PANTHER" id="PTHR35046:SF9">
    <property type="entry name" value="RNA-DIRECTED DNA POLYMERASE"/>
    <property type="match status" value="1"/>
</dbReference>
<dbReference type="Proteomes" id="UP000257109">
    <property type="component" value="Unassembled WGS sequence"/>
</dbReference>